<gene>
    <name evidence="2" type="ordered locus">GTNG_2763</name>
</gene>
<evidence type="ECO:0000256" key="1">
    <source>
        <dbReference type="SAM" id="Phobius"/>
    </source>
</evidence>
<proteinExistence type="predicted"/>
<dbReference type="Proteomes" id="UP000001578">
    <property type="component" value="Chromosome"/>
</dbReference>
<dbReference type="KEGG" id="gtn:GTNG_2763"/>
<protein>
    <submittedName>
        <fullName evidence="2">Uncharacterized protein</fullName>
    </submittedName>
</protein>
<name>A4IS04_GEOTN</name>
<sequence length="123" mass="13991">MKAICPSLLYRNDSDLKTICPRLGGSTSLCSLWFGLFLWFFGYGVKSAGVERVAFQNSLHRQPSPFDGTKPRHRFYPVVRASRVKATCRGLERGKKSLVKADEHNQQLGHHHHSFPSFSLFLQ</sequence>
<keyword evidence="1" id="KW-1133">Transmembrane helix</keyword>
<evidence type="ECO:0000313" key="3">
    <source>
        <dbReference type="Proteomes" id="UP000001578"/>
    </source>
</evidence>
<dbReference type="AlphaFoldDB" id="A4IS04"/>
<accession>A4IS04</accession>
<evidence type="ECO:0000313" key="2">
    <source>
        <dbReference type="EMBL" id="ABO68108.1"/>
    </source>
</evidence>
<feature type="transmembrane region" description="Helical" evidence="1">
    <location>
        <begin position="23"/>
        <end position="42"/>
    </location>
</feature>
<reference evidence="2 3" key="1">
    <citation type="journal article" date="2007" name="Proc. Natl. Acad. Sci. U.S.A.">
        <title>Genome and proteome of long-chain alkane degrading Geobacillus thermodenitrificans NG80-2 isolated from a deep-subsurface oil reservoir.</title>
        <authorList>
            <person name="Feng L."/>
            <person name="Wang W."/>
            <person name="Cheng J."/>
            <person name="Ren Y."/>
            <person name="Zhao G."/>
            <person name="Gao C."/>
            <person name="Tang Y."/>
            <person name="Liu X."/>
            <person name="Han W."/>
            <person name="Peng X."/>
            <person name="Liu R."/>
            <person name="Wang L."/>
        </authorList>
    </citation>
    <scope>NUCLEOTIDE SEQUENCE [LARGE SCALE GENOMIC DNA]</scope>
    <source>
        <strain evidence="2 3">NG80-2</strain>
    </source>
</reference>
<dbReference type="HOGENOM" id="CLU_2011982_0_0_9"/>
<organism evidence="2 3">
    <name type="scientific">Geobacillus thermodenitrificans (strain NG80-2)</name>
    <dbReference type="NCBI Taxonomy" id="420246"/>
    <lineage>
        <taxon>Bacteria</taxon>
        <taxon>Bacillati</taxon>
        <taxon>Bacillota</taxon>
        <taxon>Bacilli</taxon>
        <taxon>Bacillales</taxon>
        <taxon>Anoxybacillaceae</taxon>
        <taxon>Geobacillus</taxon>
    </lineage>
</organism>
<dbReference type="EMBL" id="CP000557">
    <property type="protein sequence ID" value="ABO68108.1"/>
    <property type="molecule type" value="Genomic_DNA"/>
</dbReference>
<keyword evidence="1" id="KW-0472">Membrane</keyword>
<keyword evidence="1" id="KW-0812">Transmembrane</keyword>